<evidence type="ECO:0000256" key="3">
    <source>
        <dbReference type="ARBA" id="ARBA00022538"/>
    </source>
</evidence>
<dbReference type="PANTHER" id="PTHR30540:SF83">
    <property type="entry name" value="K+ POTASSIUM TRANSPORTER"/>
    <property type="match status" value="1"/>
</dbReference>
<dbReference type="GO" id="GO:0016020">
    <property type="term" value="C:membrane"/>
    <property type="evidence" value="ECO:0007669"/>
    <property type="project" value="UniProtKB-SubCell"/>
</dbReference>
<keyword evidence="8 9" id="KW-0472">Membrane</keyword>
<dbReference type="RefSeq" id="XP_019010645.1">
    <property type="nucleotide sequence ID" value="XM_019156843.1"/>
</dbReference>
<dbReference type="InterPro" id="IPR053952">
    <property type="entry name" value="K_trans_C"/>
</dbReference>
<evidence type="ECO:0000313" key="13">
    <source>
        <dbReference type="EMBL" id="WWC72330.1"/>
    </source>
</evidence>
<keyword evidence="14" id="KW-1185">Reference proteome</keyword>
<feature type="transmembrane region" description="Helical" evidence="9">
    <location>
        <begin position="324"/>
        <end position="344"/>
    </location>
</feature>
<keyword evidence="6 9" id="KW-1133">Transmembrane helix</keyword>
<evidence type="ECO:0000256" key="7">
    <source>
        <dbReference type="ARBA" id="ARBA00023065"/>
    </source>
</evidence>
<sequence>MTAQDPCESPDRRIKFDENASRYELAALSLTQTNHSDGFVNIRSRYGSRRPSTAIYPTDNEDEDPNLRNAGDFRQPQAFSGWSLMKLSFQSLGVIYGDIGTSPLYVFSSTFVEPPTKQDLVGVLSLVLWALILMVTTKYVLIVLYADNDGEGGTFSTYSLLSRYMNITNRDPREASLVQMKRFATGDLESPGRNLRRGIEASKFIRTVLKVIGVFAVTMVLADGLLTPAQSVLGAIQGIQVAAPSISKSTIIGVTDAILIILFLIQPFGISKLSVVFAPIIALWLGFNAAFGIYNLVKYDATVFKAFYPYYAFDYLIRHKEQGWRHLGGVLLAFTGVEALFADLGAFSRRAIQVSWLGYVFPCLLITYSGQAAFISEHPEAYSNPFFNAAPPGTLYPALVVAILAAIVASQAIITASFQLLAQVMKLSYFPQFKIVHTSKVHHGQLYIPMANWLLMIGTVLVASIYNNTTSLGNAYGVCVMFVTFFDTLMVSLVAVFVWRIRPVLVVLPWLFFAAVDGTFLSSALTKVPDGAWFTLTLAAVLACVFLLWRFGKEQQWRSEAEDRYPTSHFVTRMQDGNLRLSDFYQSTPLTQISGLGIFFDKAGETTPTVFSQFITKLTCFPEVMVFFHLRPLDRPTVSAEERYTVSRLAIPNCYRVVARYGFNDEVISLDLGMVICDQVRRFIASEVSKREATIGDQTITGANMVNGHMDNTVPDDIILLDQAFQRKVLFITGKGQMKIRQQTNWARAGLLWAFLWIRDNTRNRIANLRLPPSGIVEVGFLREIS</sequence>
<comment type="subcellular location">
    <subcellularLocation>
        <location evidence="1">Membrane</location>
        <topology evidence="1">Multi-pass membrane protein</topology>
    </subcellularLocation>
</comment>
<evidence type="ECO:0000256" key="1">
    <source>
        <dbReference type="ARBA" id="ARBA00004141"/>
    </source>
</evidence>
<dbReference type="NCBIfam" id="TIGR00794">
    <property type="entry name" value="kup"/>
    <property type="match status" value="1"/>
</dbReference>
<reference evidence="13" key="2">
    <citation type="submission" date="2013-07" db="EMBL/GenBank/DDBJ databases">
        <authorList>
            <consortium name="The Broad Institute Genome Sequencing Platform"/>
            <person name="Cuomo C."/>
            <person name="Litvintseva A."/>
            <person name="Chen Y."/>
            <person name="Heitman J."/>
            <person name="Sun S."/>
            <person name="Springer D."/>
            <person name="Dromer F."/>
            <person name="Young S.K."/>
            <person name="Zeng Q."/>
            <person name="Gargeya S."/>
            <person name="Fitzgerald M."/>
            <person name="Abouelleil A."/>
            <person name="Alvarado L."/>
            <person name="Berlin A.M."/>
            <person name="Chapman S.B."/>
            <person name="Dewar J."/>
            <person name="Goldberg J."/>
            <person name="Griggs A."/>
            <person name="Gujja S."/>
            <person name="Hansen M."/>
            <person name="Howarth C."/>
            <person name="Imamovic A."/>
            <person name="Larimer J."/>
            <person name="McCowan C."/>
            <person name="Murphy C."/>
            <person name="Pearson M."/>
            <person name="Priest M."/>
            <person name="Roberts A."/>
            <person name="Saif S."/>
            <person name="Shea T."/>
            <person name="Sykes S."/>
            <person name="Wortman J."/>
            <person name="Nusbaum C."/>
            <person name="Birren B."/>
        </authorList>
    </citation>
    <scope>NUCLEOTIDE SEQUENCE</scope>
    <source>
        <strain evidence="13">CBS 10737</strain>
    </source>
</reference>
<feature type="transmembrane region" description="Helical" evidence="9">
    <location>
        <begin position="395"/>
        <end position="425"/>
    </location>
</feature>
<feature type="transmembrane region" description="Helical" evidence="9">
    <location>
        <begin position="505"/>
        <end position="525"/>
    </location>
</feature>
<dbReference type="Proteomes" id="UP000094020">
    <property type="component" value="Chromosome 8"/>
</dbReference>
<dbReference type="AlphaFoldDB" id="A0A1B9I1J9"/>
<dbReference type="GeneID" id="30173488"/>
<evidence type="ECO:0000256" key="4">
    <source>
        <dbReference type="ARBA" id="ARBA00022692"/>
    </source>
</evidence>
<keyword evidence="2" id="KW-0813">Transport</keyword>
<keyword evidence="7" id="KW-0406">Ion transport</keyword>
<reference evidence="13" key="4">
    <citation type="submission" date="2024-02" db="EMBL/GenBank/DDBJ databases">
        <title>Comparative genomics of Cryptococcus and Kwoniella reveals pathogenesis evolution and contrasting modes of karyotype evolution via chromosome fusion or intercentromeric recombination.</title>
        <authorList>
            <person name="Coelho M.A."/>
            <person name="David-Palma M."/>
            <person name="Shea T."/>
            <person name="Bowers K."/>
            <person name="McGinley-Smith S."/>
            <person name="Mohammad A.W."/>
            <person name="Gnirke A."/>
            <person name="Yurkov A.M."/>
            <person name="Nowrousian M."/>
            <person name="Sun S."/>
            <person name="Cuomo C.A."/>
            <person name="Heitman J."/>
        </authorList>
    </citation>
    <scope>NUCLEOTIDE SEQUENCE</scope>
    <source>
        <strain evidence="13">CBS 10737</strain>
    </source>
</reference>
<proteinExistence type="predicted"/>
<protein>
    <submittedName>
        <fullName evidence="12">Potassium uptake protein</fullName>
    </submittedName>
</protein>
<keyword evidence="4 9" id="KW-0812">Transmembrane</keyword>
<name>A0A1B9I1J9_9TREE</name>
<evidence type="ECO:0000259" key="11">
    <source>
        <dbReference type="Pfam" id="PF22776"/>
    </source>
</evidence>
<dbReference type="EMBL" id="KI894012">
    <property type="protein sequence ID" value="OCF49426.1"/>
    <property type="molecule type" value="Genomic_DNA"/>
</dbReference>
<feature type="transmembrane region" description="Helical" evidence="9">
    <location>
        <begin position="204"/>
        <end position="226"/>
    </location>
</feature>
<evidence type="ECO:0000259" key="10">
    <source>
        <dbReference type="Pfam" id="PF02705"/>
    </source>
</evidence>
<dbReference type="Pfam" id="PF22776">
    <property type="entry name" value="K_trans_C"/>
    <property type="match status" value="1"/>
</dbReference>
<keyword evidence="5" id="KW-0630">Potassium</keyword>
<dbReference type="GO" id="GO:0015079">
    <property type="term" value="F:potassium ion transmembrane transporter activity"/>
    <property type="evidence" value="ECO:0007669"/>
    <property type="project" value="InterPro"/>
</dbReference>
<evidence type="ECO:0000256" key="9">
    <source>
        <dbReference type="SAM" id="Phobius"/>
    </source>
</evidence>
<feature type="transmembrane region" description="Helical" evidence="9">
    <location>
        <begin position="126"/>
        <end position="146"/>
    </location>
</feature>
<accession>A0A1B9I1J9</accession>
<dbReference type="OrthoDB" id="504708at2759"/>
<evidence type="ECO:0000256" key="5">
    <source>
        <dbReference type="ARBA" id="ARBA00022958"/>
    </source>
</evidence>
<evidence type="ECO:0000256" key="2">
    <source>
        <dbReference type="ARBA" id="ARBA00022448"/>
    </source>
</evidence>
<reference evidence="12" key="3">
    <citation type="submission" date="2016-07" db="EMBL/GenBank/DDBJ databases">
        <title>Evolution of pathogenesis and genome organization in the Tremellales.</title>
        <authorList>
            <person name="Cuomo C."/>
            <person name="Litvintseva A."/>
            <person name="Heitman J."/>
            <person name="Chen Y."/>
            <person name="Sun S."/>
            <person name="Springer D."/>
            <person name="Dromer F."/>
            <person name="Young S."/>
            <person name="Zeng Q."/>
            <person name="Chapman S."/>
            <person name="Gujja S."/>
            <person name="Saif S."/>
            <person name="Birren B."/>
        </authorList>
    </citation>
    <scope>NUCLEOTIDE SEQUENCE</scope>
    <source>
        <strain evidence="12">CBS 10737</strain>
    </source>
</reference>
<evidence type="ECO:0000313" key="12">
    <source>
        <dbReference type="EMBL" id="OCF49426.1"/>
    </source>
</evidence>
<evidence type="ECO:0000256" key="6">
    <source>
        <dbReference type="ARBA" id="ARBA00022989"/>
    </source>
</evidence>
<dbReference type="EMBL" id="CP144526">
    <property type="protein sequence ID" value="WWC72330.1"/>
    <property type="molecule type" value="Genomic_DNA"/>
</dbReference>
<keyword evidence="3" id="KW-0633">Potassium transport</keyword>
<feature type="transmembrane region" description="Helical" evidence="9">
    <location>
        <begin position="277"/>
        <end position="297"/>
    </location>
</feature>
<gene>
    <name evidence="12" type="ORF">I206_05119</name>
    <name evidence="13" type="ORF">I206_106292</name>
</gene>
<dbReference type="PANTHER" id="PTHR30540">
    <property type="entry name" value="OSMOTIC STRESS POTASSIUM TRANSPORTER"/>
    <property type="match status" value="1"/>
</dbReference>
<evidence type="ECO:0000256" key="8">
    <source>
        <dbReference type="ARBA" id="ARBA00023136"/>
    </source>
</evidence>
<feature type="domain" description="K+ potassium transporter integral membrane" evidence="10">
    <location>
        <begin position="88"/>
        <end position="572"/>
    </location>
</feature>
<feature type="transmembrane region" description="Helical" evidence="9">
    <location>
        <begin position="356"/>
        <end position="375"/>
    </location>
</feature>
<dbReference type="STRING" id="1296096.A0A1B9I1J9"/>
<feature type="transmembrane region" description="Helical" evidence="9">
    <location>
        <begin position="531"/>
        <end position="549"/>
    </location>
</feature>
<dbReference type="KEGG" id="kpin:30173488"/>
<feature type="transmembrane region" description="Helical" evidence="9">
    <location>
        <begin position="446"/>
        <end position="466"/>
    </location>
</feature>
<feature type="domain" description="K+ potassium transporter C-terminal" evidence="11">
    <location>
        <begin position="594"/>
        <end position="782"/>
    </location>
</feature>
<evidence type="ECO:0000313" key="14">
    <source>
        <dbReference type="Proteomes" id="UP000094020"/>
    </source>
</evidence>
<dbReference type="Pfam" id="PF02705">
    <property type="entry name" value="K_trans"/>
    <property type="match status" value="1"/>
</dbReference>
<reference evidence="12" key="1">
    <citation type="submission" date="2013-07" db="EMBL/GenBank/DDBJ databases">
        <title>The Genome Sequence of Cryptococcus pinus CBS10737.</title>
        <authorList>
            <consortium name="The Broad Institute Genome Sequencing Platform"/>
            <person name="Cuomo C."/>
            <person name="Litvintseva A."/>
            <person name="Chen Y."/>
            <person name="Heitman J."/>
            <person name="Sun S."/>
            <person name="Springer D."/>
            <person name="Dromer F."/>
            <person name="Young S.K."/>
            <person name="Zeng Q."/>
            <person name="Gargeya S."/>
            <person name="Fitzgerald M."/>
            <person name="Abouelleil A."/>
            <person name="Alvarado L."/>
            <person name="Berlin A.M."/>
            <person name="Chapman S.B."/>
            <person name="Dewar J."/>
            <person name="Goldberg J."/>
            <person name="Griggs A."/>
            <person name="Gujja S."/>
            <person name="Hansen M."/>
            <person name="Howarth C."/>
            <person name="Imamovic A."/>
            <person name="Larimer J."/>
            <person name="McCowan C."/>
            <person name="Murphy C."/>
            <person name="Pearson M."/>
            <person name="Priest M."/>
            <person name="Roberts A."/>
            <person name="Saif S."/>
            <person name="Shea T."/>
            <person name="Sykes S."/>
            <person name="Wortman J."/>
            <person name="Nusbaum C."/>
            <person name="Birren B."/>
        </authorList>
    </citation>
    <scope>NUCLEOTIDE SEQUENCE [LARGE SCALE GENOMIC DNA]</scope>
    <source>
        <strain evidence="12">CBS 10737</strain>
    </source>
</reference>
<feature type="transmembrane region" description="Helical" evidence="9">
    <location>
        <begin position="472"/>
        <end position="498"/>
    </location>
</feature>
<feature type="transmembrane region" description="Helical" evidence="9">
    <location>
        <begin position="246"/>
        <end position="265"/>
    </location>
</feature>
<feature type="transmembrane region" description="Helical" evidence="9">
    <location>
        <begin position="87"/>
        <end position="106"/>
    </location>
</feature>
<dbReference type="InterPro" id="IPR003855">
    <property type="entry name" value="K+_transporter"/>
</dbReference>
<organism evidence="12">
    <name type="scientific">Kwoniella pini CBS 10737</name>
    <dbReference type="NCBI Taxonomy" id="1296096"/>
    <lineage>
        <taxon>Eukaryota</taxon>
        <taxon>Fungi</taxon>
        <taxon>Dikarya</taxon>
        <taxon>Basidiomycota</taxon>
        <taxon>Agaricomycotina</taxon>
        <taxon>Tremellomycetes</taxon>
        <taxon>Tremellales</taxon>
        <taxon>Cryptococcaceae</taxon>
        <taxon>Kwoniella</taxon>
    </lineage>
</organism>
<dbReference type="InterPro" id="IPR053951">
    <property type="entry name" value="K_trans_N"/>
</dbReference>